<dbReference type="OrthoDB" id="365886at2759"/>
<protein>
    <submittedName>
        <fullName evidence="2">Uncharacterized protein</fullName>
    </submittedName>
</protein>
<dbReference type="GeneID" id="24564558"/>
<gene>
    <name evidence="2" type="ORF">BBBOND_0211610</name>
</gene>
<dbReference type="Proteomes" id="UP000033188">
    <property type="component" value="Chromosome 2"/>
</dbReference>
<organism evidence="2 3">
    <name type="scientific">Babesia bigemina</name>
    <dbReference type="NCBI Taxonomy" id="5866"/>
    <lineage>
        <taxon>Eukaryota</taxon>
        <taxon>Sar</taxon>
        <taxon>Alveolata</taxon>
        <taxon>Apicomplexa</taxon>
        <taxon>Aconoidasida</taxon>
        <taxon>Piroplasmida</taxon>
        <taxon>Babesiidae</taxon>
        <taxon>Babesia</taxon>
    </lineage>
</organism>
<dbReference type="RefSeq" id="XP_012768203.1">
    <property type="nucleotide sequence ID" value="XM_012912749.1"/>
</dbReference>
<feature type="region of interest" description="Disordered" evidence="1">
    <location>
        <begin position="305"/>
        <end position="325"/>
    </location>
</feature>
<sequence length="325" mass="36438">MHYILHENGGGVGTRNRDAAGVYRLQGAVDAAHKNIAELHHCTRALAETLNRSHECLEELLTLLPQCGVETDMQPQLCGAKSAKELNYQSLREASDTTRALCHKLRGFSDMHLEKALDKIQEFAVTDTPERPNLPVMIGDRPMTPNELIYTLNEAPMVSVAHHDREACLRKNITQAHYELASSKVAYKQLLQCSELPPSGSYIIQMAGDRIERTLRILSRSIRELIAIDPAYQDFFYAYLTETENKEKEHSSEYAVVHRIDSQAIKSMLSSQGGKGNGGVAKMYEKQLHECATTMGSLMQEFIRSFSPNTPTEPTDDLSVQEMLM</sequence>
<proteinExistence type="predicted"/>
<dbReference type="AlphaFoldDB" id="A0A061D7P9"/>
<name>A0A061D7P9_BABBI</name>
<accession>A0A061D7P9</accession>
<reference evidence="3" key="1">
    <citation type="submission" date="2014-06" db="EMBL/GenBank/DDBJ databases">
        <authorList>
            <person name="Aslett M."/>
            <person name="De Silva N."/>
        </authorList>
    </citation>
    <scope>NUCLEOTIDE SEQUENCE [LARGE SCALE GENOMIC DNA]</scope>
    <source>
        <strain evidence="3">Bond</strain>
    </source>
</reference>
<keyword evidence="3" id="KW-1185">Reference proteome</keyword>
<dbReference type="KEGG" id="bbig:BBBOND_0211610"/>
<evidence type="ECO:0000313" key="3">
    <source>
        <dbReference type="Proteomes" id="UP000033188"/>
    </source>
</evidence>
<dbReference type="VEuPathDB" id="PiroplasmaDB:BBBOND_0211610"/>
<dbReference type="EMBL" id="LK391708">
    <property type="protein sequence ID" value="CDR96017.1"/>
    <property type="molecule type" value="Genomic_DNA"/>
</dbReference>
<evidence type="ECO:0000256" key="1">
    <source>
        <dbReference type="SAM" id="MobiDB-lite"/>
    </source>
</evidence>
<evidence type="ECO:0000313" key="2">
    <source>
        <dbReference type="EMBL" id="CDR96017.1"/>
    </source>
</evidence>
<dbReference type="OMA" id="HECATTM"/>